<dbReference type="CDD" id="cd22643">
    <property type="entry name" value="DotY_NTD"/>
    <property type="match status" value="1"/>
</dbReference>
<evidence type="ECO:0000256" key="1">
    <source>
        <dbReference type="SAM" id="MobiDB-lite"/>
    </source>
</evidence>
<evidence type="ECO:0000313" key="2">
    <source>
        <dbReference type="EMBL" id="KTD70919.1"/>
    </source>
</evidence>
<dbReference type="InterPro" id="IPR049927">
    <property type="entry name" value="DotY_N"/>
</dbReference>
<feature type="region of interest" description="Disordered" evidence="1">
    <location>
        <begin position="248"/>
        <end position="267"/>
    </location>
</feature>
<accession>A0A0W0ZP40</accession>
<comment type="caution">
    <text evidence="2">The sequence shown here is derived from an EMBL/GenBank/DDBJ whole genome shotgun (WGS) entry which is preliminary data.</text>
</comment>
<keyword evidence="3" id="KW-1185">Reference proteome</keyword>
<dbReference type="AlphaFoldDB" id="A0A0W0ZP40"/>
<dbReference type="OrthoDB" id="5635174at2"/>
<name>A0A0W0ZP40_9GAMM</name>
<dbReference type="Pfam" id="PF23131">
    <property type="entry name" value="DotY"/>
    <property type="match status" value="1"/>
</dbReference>
<dbReference type="RefSeq" id="WP_058522119.1">
    <property type="nucleotide sequence ID" value="NZ_CAAAIP010000004.1"/>
</dbReference>
<dbReference type="EMBL" id="LNZA01000012">
    <property type="protein sequence ID" value="KTD70919.1"/>
    <property type="molecule type" value="Genomic_DNA"/>
</dbReference>
<dbReference type="InterPro" id="IPR056465">
    <property type="entry name" value="DotY"/>
</dbReference>
<dbReference type="Proteomes" id="UP000054693">
    <property type="component" value="Unassembled WGS sequence"/>
</dbReference>
<dbReference type="STRING" id="40335.Ltuc_2930"/>
<gene>
    <name evidence="2" type="ORF">Ltuc_2930</name>
</gene>
<reference evidence="2 3" key="1">
    <citation type="submission" date="2015-11" db="EMBL/GenBank/DDBJ databases">
        <title>Genomic analysis of 38 Legionella species identifies large and diverse effector repertoires.</title>
        <authorList>
            <person name="Burstein D."/>
            <person name="Amaro F."/>
            <person name="Zusman T."/>
            <person name="Lifshitz Z."/>
            <person name="Cohen O."/>
            <person name="Gilbert J.A."/>
            <person name="Pupko T."/>
            <person name="Shuman H.A."/>
            <person name="Segal G."/>
        </authorList>
    </citation>
    <scope>NUCLEOTIDE SEQUENCE [LARGE SCALE GENOMIC DNA]</scope>
    <source>
        <strain evidence="2 3">ATCC 49180</strain>
    </source>
</reference>
<dbReference type="PATRIC" id="fig|40335.7.peg.3133"/>
<evidence type="ECO:0000313" key="3">
    <source>
        <dbReference type="Proteomes" id="UP000054693"/>
    </source>
</evidence>
<organism evidence="2 3">
    <name type="scientific">Legionella tucsonensis</name>
    <dbReference type="NCBI Taxonomy" id="40335"/>
    <lineage>
        <taxon>Bacteria</taxon>
        <taxon>Pseudomonadati</taxon>
        <taxon>Pseudomonadota</taxon>
        <taxon>Gammaproteobacteria</taxon>
        <taxon>Legionellales</taxon>
        <taxon>Legionellaceae</taxon>
        <taxon>Legionella</taxon>
    </lineage>
</organism>
<sequence>MSANAPVIVSTKNVTLPPREDILKTMQTGETTPEGAQYIRERVHQIVENSKWINRNPEAIATGKEVLKVVDEYAKFVEYKFSQDSQIWKGQDPKPALVLMQSRIAEEAIDALSKKNFPSIRFDFAISEEGHFVRGYASTEKEAPPLEVGTIDALDRLFNAWLANEHRVVTKEGNFYKNNPGGNQIKLTAEEVEALMADSAKEFKEYLKKSGVESELVSRQREYPGEHRLEEIKKAAAQKAVDTLIKEAKLEEEKPEPEQPQNVGPAS</sequence>
<protein>
    <submittedName>
        <fullName evidence="2">Substrate of the Dot/Icm secretion system</fullName>
    </submittedName>
</protein>
<proteinExistence type="predicted"/>